<dbReference type="InterPro" id="IPR017956">
    <property type="entry name" value="AT_hook_DNA-bd_motif"/>
</dbReference>
<dbReference type="PRINTS" id="PR00929">
    <property type="entry name" value="ATHOOK"/>
</dbReference>
<keyword evidence="6" id="KW-1185">Reference proteome</keyword>
<evidence type="ECO:0000313" key="6">
    <source>
        <dbReference type="Proteomes" id="UP000191024"/>
    </source>
</evidence>
<evidence type="ECO:0000313" key="5">
    <source>
        <dbReference type="EMBL" id="SCV02861.1"/>
    </source>
</evidence>
<dbReference type="InterPro" id="IPR051190">
    <property type="entry name" value="Baculoviral_IAP"/>
</dbReference>
<protein>
    <submittedName>
        <fullName evidence="5">LAMI_0H03576g1_1</fullName>
    </submittedName>
</protein>
<feature type="region of interest" description="Disordered" evidence="4">
    <location>
        <begin position="274"/>
        <end position="393"/>
    </location>
</feature>
<dbReference type="GO" id="GO:0003677">
    <property type="term" value="F:DNA binding"/>
    <property type="evidence" value="ECO:0007669"/>
    <property type="project" value="InterPro"/>
</dbReference>
<feature type="compositionally biased region" description="Basic and acidic residues" evidence="4">
    <location>
        <begin position="551"/>
        <end position="560"/>
    </location>
</feature>
<evidence type="ECO:0000256" key="1">
    <source>
        <dbReference type="ARBA" id="ARBA00022723"/>
    </source>
</evidence>
<dbReference type="PROSITE" id="PS50143">
    <property type="entry name" value="BIR_REPEAT_2"/>
    <property type="match status" value="1"/>
</dbReference>
<dbReference type="GO" id="GO:0046872">
    <property type="term" value="F:metal ion binding"/>
    <property type="evidence" value="ECO:0007669"/>
    <property type="project" value="UniProtKB-KW"/>
</dbReference>
<dbReference type="SMART" id="SM00384">
    <property type="entry name" value="AT_hook"/>
    <property type="match status" value="3"/>
</dbReference>
<evidence type="ECO:0000256" key="4">
    <source>
        <dbReference type="SAM" id="MobiDB-lite"/>
    </source>
</evidence>
<name>A0A1G4KEB3_9SACH</name>
<feature type="compositionally biased region" description="Basic residues" evidence="4">
    <location>
        <begin position="341"/>
        <end position="350"/>
    </location>
</feature>
<feature type="compositionally biased region" description="Basic and acidic residues" evidence="4">
    <location>
        <begin position="290"/>
        <end position="300"/>
    </location>
</feature>
<evidence type="ECO:0000256" key="3">
    <source>
        <dbReference type="SAM" id="Coils"/>
    </source>
</evidence>
<proteinExistence type="predicted"/>
<feature type="compositionally biased region" description="Polar residues" evidence="4">
    <location>
        <begin position="576"/>
        <end position="593"/>
    </location>
</feature>
<dbReference type="InterPro" id="IPR001370">
    <property type="entry name" value="BIR_rpt"/>
</dbReference>
<dbReference type="EMBL" id="LT598468">
    <property type="protein sequence ID" value="SCV02861.1"/>
    <property type="molecule type" value="Genomic_DNA"/>
</dbReference>
<dbReference type="Pfam" id="PF02178">
    <property type="entry name" value="AT_hook"/>
    <property type="match status" value="3"/>
</dbReference>
<gene>
    <name evidence="5" type="ORF">LAMI_0H03576G</name>
</gene>
<dbReference type="PANTHER" id="PTHR46771:SF5">
    <property type="entry name" value="DETERIN"/>
    <property type="match status" value="1"/>
</dbReference>
<feature type="coiled-coil region" evidence="3">
    <location>
        <begin position="846"/>
        <end position="873"/>
    </location>
</feature>
<dbReference type="Proteomes" id="UP000191024">
    <property type="component" value="Chromosome H"/>
</dbReference>
<feature type="compositionally biased region" description="Polar residues" evidence="4">
    <location>
        <begin position="679"/>
        <end position="689"/>
    </location>
</feature>
<reference evidence="6" key="1">
    <citation type="submission" date="2016-03" db="EMBL/GenBank/DDBJ databases">
        <authorList>
            <person name="Devillers H."/>
        </authorList>
    </citation>
    <scope>NUCLEOTIDE SEQUENCE [LARGE SCALE GENOMIC DNA]</scope>
</reference>
<feature type="compositionally biased region" description="Polar residues" evidence="4">
    <location>
        <begin position="535"/>
        <end position="544"/>
    </location>
</feature>
<dbReference type="OrthoDB" id="4070233at2759"/>
<keyword evidence="2" id="KW-0862">Zinc</keyword>
<evidence type="ECO:0000256" key="2">
    <source>
        <dbReference type="ARBA" id="ARBA00022833"/>
    </source>
</evidence>
<dbReference type="PANTHER" id="PTHR46771">
    <property type="entry name" value="DETERIN"/>
    <property type="match status" value="1"/>
</dbReference>
<dbReference type="Pfam" id="PF00653">
    <property type="entry name" value="BIR"/>
    <property type="match status" value="1"/>
</dbReference>
<dbReference type="Gene3D" id="1.10.1170.10">
    <property type="entry name" value="Inhibitor Of Apoptosis Protein (2mihbC-IAP-1), Chain A"/>
    <property type="match status" value="2"/>
</dbReference>
<dbReference type="AlphaFoldDB" id="A0A1G4KEB3"/>
<accession>A0A1G4KEB3</accession>
<organism evidence="5 6">
    <name type="scientific">Lachancea mirantina</name>
    <dbReference type="NCBI Taxonomy" id="1230905"/>
    <lineage>
        <taxon>Eukaryota</taxon>
        <taxon>Fungi</taxon>
        <taxon>Dikarya</taxon>
        <taxon>Ascomycota</taxon>
        <taxon>Saccharomycotina</taxon>
        <taxon>Saccharomycetes</taxon>
        <taxon>Saccharomycetales</taxon>
        <taxon>Saccharomycetaceae</taxon>
        <taxon>Lachancea</taxon>
    </lineage>
</organism>
<sequence>MEIKESSDNDIQLMDLRQRFETFNESINLEGKRCSWPYKVIPPKAIALLGFSYEPKFDAETNSVIRDRVHCVFCRCATVDFHDCRSKTLTMTLCNVLKKHLSDNSGCLNAILKLKIMETENDFDLKNVAGYNNPMAKNLVEFRETTFKHNWIHGNENENENSLSASRMANAGLFRYENSIDTSGTYESFPDATFCVYCTKVIASWENQDDPLWEHFKCSDGGECYFFQEHDNKLLIDDLKRRFQEDPTRYTQVELGLDYRQLFLKQIKQLDEELRSDETKSKRGRPRKVVSAEEKEAPKEVRKRGRPRKNSPDISNLNTADGRPDTGNSREIQGSELVFGPKRKRGRPRKIGTAIKLESVDDSKRVGNQNKSPQDVPPMIPVSTSNSNKGLVSGVEKAGTTEGIPLDSPQRPSELESRIEIKATNPETLPQRRVKLNSRSRGQLLDARDDLDMLDYHSNKSIVLNFKSRNSSLRIENTNPILDDSFDAFSFSTQGNSEFVIPESAFKSKSLASQTKEITGDVCPSNPDEDEQDQARSPSLNKSVMASPDIDTSKARKLDGIDMNINMSEDSDSEKSLNAYSSPVKSPITSVNGEQEALPRHDSDEPKIHIQNNIRNTAPSDHEHVAIQTHNDDAKSCLYRPETQEGIEVGNQEAFDGNSGRKFPSPPSDHVAFDESELQSHGTPKTSSPRRPASKEDDLTPRSTFVRRPGPNTINLNDAAETPTRAFSSSAKHTSVEFMPITTLNNKKEDHESSWNKMHGNGVQSHEPWGKNIGNRDITKHEENRLLLRSYLHRLLRYINYKDASLSNDKNGDLHFFFNKMPSEEQDLNFVSWLDNKEQELKRSFAEELANKMQALEEKFSDAKNCIERISDDETLAEVARAFSVWPPKDVEN</sequence>
<feature type="region of interest" description="Disordered" evidence="4">
    <location>
        <begin position="511"/>
        <end position="606"/>
    </location>
</feature>
<dbReference type="SMART" id="SM00238">
    <property type="entry name" value="BIR"/>
    <property type="match status" value="1"/>
</dbReference>
<keyword evidence="1" id="KW-0479">Metal-binding</keyword>
<feature type="region of interest" description="Disordered" evidence="4">
    <location>
        <begin position="652"/>
        <end position="732"/>
    </location>
</feature>
<feature type="compositionally biased region" description="Basic and acidic residues" evidence="4">
    <location>
        <begin position="597"/>
        <end position="606"/>
    </location>
</feature>
<dbReference type="SUPFAM" id="SSF57924">
    <property type="entry name" value="Inhibitor of apoptosis (IAP) repeat"/>
    <property type="match status" value="2"/>
</dbReference>
<keyword evidence="3" id="KW-0175">Coiled coil</keyword>